<dbReference type="SUPFAM" id="SSF51735">
    <property type="entry name" value="NAD(P)-binding Rossmann-fold domains"/>
    <property type="match status" value="1"/>
</dbReference>
<sequence length="223" mass="24105">MKKRILLVGGRSKAKSLSQSLLGRGFEVTVVNRTYEDCLTLAENKSLHVIHGDGTKPHILDEADASHCHISIALSSVDEDNLLVCQLCKKKFGIRKTVALVSDPKKRDFFYKMGVDSVVCAISAVTSVIEQQTFVEDMANIVPIGNGKVHIAQVPISESSPVAGKKLWETNLPKEVIVGCILRGDTAIIPRGDSRLHVGDMLVVISGSGQEMEAIRMLTGGSL</sequence>
<gene>
    <name evidence="5" type="ORF">IAB74_09300</name>
</gene>
<feature type="domain" description="RCK C-terminal" evidence="4">
    <location>
        <begin position="139"/>
        <end position="221"/>
    </location>
</feature>
<dbReference type="Gene3D" id="3.30.70.1450">
    <property type="entry name" value="Regulator of K+ conductance, C-terminal domain"/>
    <property type="match status" value="1"/>
</dbReference>
<dbReference type="Pfam" id="PF02080">
    <property type="entry name" value="TrkA_C"/>
    <property type="match status" value="1"/>
</dbReference>
<dbReference type="InterPro" id="IPR036721">
    <property type="entry name" value="RCK_C_sf"/>
</dbReference>
<reference evidence="5" key="1">
    <citation type="submission" date="2020-10" db="EMBL/GenBank/DDBJ databases">
        <authorList>
            <person name="Gilroy R."/>
        </authorList>
    </citation>
    <scope>NUCLEOTIDE SEQUENCE</scope>
    <source>
        <strain evidence="5">13361</strain>
    </source>
</reference>
<dbReference type="PANTHER" id="PTHR43833">
    <property type="entry name" value="POTASSIUM CHANNEL PROTEIN 2-RELATED-RELATED"/>
    <property type="match status" value="1"/>
</dbReference>
<evidence type="ECO:0000313" key="6">
    <source>
        <dbReference type="Proteomes" id="UP000886796"/>
    </source>
</evidence>
<evidence type="ECO:0000256" key="2">
    <source>
        <dbReference type="ARBA" id="ARBA00023065"/>
    </source>
</evidence>
<evidence type="ECO:0000259" key="3">
    <source>
        <dbReference type="PROSITE" id="PS51201"/>
    </source>
</evidence>
<dbReference type="Proteomes" id="UP000886796">
    <property type="component" value="Unassembled WGS sequence"/>
</dbReference>
<dbReference type="InterPro" id="IPR050721">
    <property type="entry name" value="Trk_Ktr_HKT_K-transport"/>
</dbReference>
<dbReference type="PROSITE" id="PS51202">
    <property type="entry name" value="RCK_C"/>
    <property type="match status" value="1"/>
</dbReference>
<dbReference type="InterPro" id="IPR036291">
    <property type="entry name" value="NAD(P)-bd_dom_sf"/>
</dbReference>
<dbReference type="PANTHER" id="PTHR43833:SF5">
    <property type="entry name" value="TRK SYSTEM POTASSIUM UPTAKE PROTEIN TRKA"/>
    <property type="match status" value="1"/>
</dbReference>
<accession>A0A9D1CN32</accession>
<keyword evidence="1" id="KW-0813">Transport</keyword>
<comment type="caution">
    <text evidence="5">The sequence shown here is derived from an EMBL/GenBank/DDBJ whole genome shotgun (WGS) entry which is preliminary data.</text>
</comment>
<dbReference type="SUPFAM" id="SSF116726">
    <property type="entry name" value="TrkA C-terminal domain-like"/>
    <property type="match status" value="1"/>
</dbReference>
<evidence type="ECO:0000256" key="1">
    <source>
        <dbReference type="ARBA" id="ARBA00022448"/>
    </source>
</evidence>
<dbReference type="InterPro" id="IPR003148">
    <property type="entry name" value="RCK_N"/>
</dbReference>
<dbReference type="PROSITE" id="PS51201">
    <property type="entry name" value="RCK_N"/>
    <property type="match status" value="1"/>
</dbReference>
<protein>
    <submittedName>
        <fullName evidence="5">NAD-binding protein</fullName>
    </submittedName>
</protein>
<dbReference type="GO" id="GO:0008324">
    <property type="term" value="F:monoatomic cation transmembrane transporter activity"/>
    <property type="evidence" value="ECO:0007669"/>
    <property type="project" value="InterPro"/>
</dbReference>
<dbReference type="GO" id="GO:0006813">
    <property type="term" value="P:potassium ion transport"/>
    <property type="evidence" value="ECO:0007669"/>
    <property type="project" value="InterPro"/>
</dbReference>
<evidence type="ECO:0000313" key="5">
    <source>
        <dbReference type="EMBL" id="HIQ68688.1"/>
    </source>
</evidence>
<evidence type="ECO:0000259" key="4">
    <source>
        <dbReference type="PROSITE" id="PS51202"/>
    </source>
</evidence>
<keyword evidence="2" id="KW-0406">Ion transport</keyword>
<reference evidence="5" key="2">
    <citation type="journal article" date="2021" name="PeerJ">
        <title>Extensive microbial diversity within the chicken gut microbiome revealed by metagenomics and culture.</title>
        <authorList>
            <person name="Gilroy R."/>
            <person name="Ravi A."/>
            <person name="Getino M."/>
            <person name="Pursley I."/>
            <person name="Horton D.L."/>
            <person name="Alikhan N.F."/>
            <person name="Baker D."/>
            <person name="Gharbi K."/>
            <person name="Hall N."/>
            <person name="Watson M."/>
            <person name="Adriaenssens E.M."/>
            <person name="Foster-Nyarko E."/>
            <person name="Jarju S."/>
            <person name="Secka A."/>
            <person name="Antonio M."/>
            <person name="Oren A."/>
            <person name="Chaudhuri R.R."/>
            <person name="La Ragione R."/>
            <person name="Hildebrand F."/>
            <person name="Pallen M.J."/>
        </authorList>
    </citation>
    <scope>NUCLEOTIDE SEQUENCE</scope>
    <source>
        <strain evidence="5">13361</strain>
    </source>
</reference>
<feature type="domain" description="RCK N-terminal" evidence="3">
    <location>
        <begin position="2"/>
        <end position="119"/>
    </location>
</feature>
<dbReference type="EMBL" id="DVFK01000119">
    <property type="protein sequence ID" value="HIQ68688.1"/>
    <property type="molecule type" value="Genomic_DNA"/>
</dbReference>
<proteinExistence type="predicted"/>
<dbReference type="AlphaFoldDB" id="A0A9D1CN32"/>
<dbReference type="InterPro" id="IPR006037">
    <property type="entry name" value="RCK_C"/>
</dbReference>
<organism evidence="5 6">
    <name type="scientific">Candidatus Faecousia excrementigallinarum</name>
    <dbReference type="NCBI Taxonomy" id="2840806"/>
    <lineage>
        <taxon>Bacteria</taxon>
        <taxon>Bacillati</taxon>
        <taxon>Bacillota</taxon>
        <taxon>Clostridia</taxon>
        <taxon>Eubacteriales</taxon>
        <taxon>Oscillospiraceae</taxon>
        <taxon>Faecousia</taxon>
    </lineage>
</organism>
<name>A0A9D1CN32_9FIRM</name>
<dbReference type="Gene3D" id="3.40.50.720">
    <property type="entry name" value="NAD(P)-binding Rossmann-like Domain"/>
    <property type="match status" value="1"/>
</dbReference>
<dbReference type="Pfam" id="PF02254">
    <property type="entry name" value="TrkA_N"/>
    <property type="match status" value="1"/>
</dbReference>